<comment type="caution">
    <text evidence="10">The sequence shown here is derived from an EMBL/GenBank/DDBJ whole genome shotgun (WGS) entry which is preliminary data.</text>
</comment>
<reference evidence="10 11" key="1">
    <citation type="journal article" date="2019" name="Nat. Ecol. Evol.">
        <title>Megaphylogeny resolves global patterns of mushroom evolution.</title>
        <authorList>
            <person name="Varga T."/>
            <person name="Krizsan K."/>
            <person name="Foldi C."/>
            <person name="Dima B."/>
            <person name="Sanchez-Garcia M."/>
            <person name="Sanchez-Ramirez S."/>
            <person name="Szollosi G.J."/>
            <person name="Szarkandi J.G."/>
            <person name="Papp V."/>
            <person name="Albert L."/>
            <person name="Andreopoulos W."/>
            <person name="Angelini C."/>
            <person name="Antonin V."/>
            <person name="Barry K.W."/>
            <person name="Bougher N.L."/>
            <person name="Buchanan P."/>
            <person name="Buyck B."/>
            <person name="Bense V."/>
            <person name="Catcheside P."/>
            <person name="Chovatia M."/>
            <person name="Cooper J."/>
            <person name="Damon W."/>
            <person name="Desjardin D."/>
            <person name="Finy P."/>
            <person name="Geml J."/>
            <person name="Haridas S."/>
            <person name="Hughes K."/>
            <person name="Justo A."/>
            <person name="Karasinski D."/>
            <person name="Kautmanova I."/>
            <person name="Kiss B."/>
            <person name="Kocsube S."/>
            <person name="Kotiranta H."/>
            <person name="LaButti K.M."/>
            <person name="Lechner B.E."/>
            <person name="Liimatainen K."/>
            <person name="Lipzen A."/>
            <person name="Lukacs Z."/>
            <person name="Mihaltcheva S."/>
            <person name="Morgado L.N."/>
            <person name="Niskanen T."/>
            <person name="Noordeloos M.E."/>
            <person name="Ohm R.A."/>
            <person name="Ortiz-Santana B."/>
            <person name="Ovrebo C."/>
            <person name="Racz N."/>
            <person name="Riley R."/>
            <person name="Savchenko A."/>
            <person name="Shiryaev A."/>
            <person name="Soop K."/>
            <person name="Spirin V."/>
            <person name="Szebenyi C."/>
            <person name="Tomsovsky M."/>
            <person name="Tulloss R.E."/>
            <person name="Uehling J."/>
            <person name="Grigoriev I.V."/>
            <person name="Vagvolgyi C."/>
            <person name="Papp T."/>
            <person name="Martin F.M."/>
            <person name="Miettinen O."/>
            <person name="Hibbett D.S."/>
            <person name="Nagy L.G."/>
        </authorList>
    </citation>
    <scope>NUCLEOTIDE SEQUENCE [LARGE SCALE GENOMIC DNA]</scope>
    <source>
        <strain evidence="10 11">FP101781</strain>
    </source>
</reference>
<dbReference type="EC" id="3.1.26.4" evidence="3"/>
<evidence type="ECO:0000256" key="1">
    <source>
        <dbReference type="ARBA" id="ARBA00000077"/>
    </source>
</evidence>
<dbReference type="PANTHER" id="PTHR10642">
    <property type="entry name" value="RIBONUCLEASE H1"/>
    <property type="match status" value="1"/>
</dbReference>
<dbReference type="InterPro" id="IPR036397">
    <property type="entry name" value="RNaseH_sf"/>
</dbReference>
<evidence type="ECO:0000313" key="11">
    <source>
        <dbReference type="Proteomes" id="UP000298030"/>
    </source>
</evidence>
<dbReference type="STRING" id="71717.A0A4Y7SN89"/>
<sequence>MLKTARKYGVRVDPHEPTENLKAEIPLWHHVGWNKNRRRRDNGTRAKCLRSIHEIYTVVDAMEFSQREHKKDRRAQTNTPNPEEPSTDEDSGDETCCEMCHIEAMKGCKDMRKCQAECTKILGGLRPLWRPSLQDHPDSEDPEIDNLGRQNTYDRARTESMTQMFRVFTTGTPEPTYTGAKRRGHPQRARKTVVYTDGSCTNPGYEEAKAGAGVWYGQNDSRNVAMRMPEGLPQTNNAAEALAVLIAVQKTPSRDDLTIKTDSKFVIDALTSGRRKAENTD</sequence>
<dbReference type="InterPro" id="IPR002156">
    <property type="entry name" value="RNaseH_domain"/>
</dbReference>
<dbReference type="GO" id="GO:0046872">
    <property type="term" value="F:metal ion binding"/>
    <property type="evidence" value="ECO:0007669"/>
    <property type="project" value="UniProtKB-KW"/>
</dbReference>
<keyword evidence="4" id="KW-0540">Nuclease</keyword>
<evidence type="ECO:0000313" key="10">
    <source>
        <dbReference type="EMBL" id="TEB23118.1"/>
    </source>
</evidence>
<dbReference type="PROSITE" id="PS50879">
    <property type="entry name" value="RNASE_H_1"/>
    <property type="match status" value="1"/>
</dbReference>
<dbReference type="Proteomes" id="UP000298030">
    <property type="component" value="Unassembled WGS sequence"/>
</dbReference>
<evidence type="ECO:0000256" key="6">
    <source>
        <dbReference type="ARBA" id="ARBA00022759"/>
    </source>
</evidence>
<organism evidence="10 11">
    <name type="scientific">Coprinellus micaceus</name>
    <name type="common">Glistening ink-cap mushroom</name>
    <name type="synonym">Coprinus micaceus</name>
    <dbReference type="NCBI Taxonomy" id="71717"/>
    <lineage>
        <taxon>Eukaryota</taxon>
        <taxon>Fungi</taxon>
        <taxon>Dikarya</taxon>
        <taxon>Basidiomycota</taxon>
        <taxon>Agaricomycotina</taxon>
        <taxon>Agaricomycetes</taxon>
        <taxon>Agaricomycetidae</taxon>
        <taxon>Agaricales</taxon>
        <taxon>Agaricineae</taxon>
        <taxon>Psathyrellaceae</taxon>
        <taxon>Coprinellus</taxon>
    </lineage>
</organism>
<keyword evidence="6" id="KW-0255">Endonuclease</keyword>
<dbReference type="Pfam" id="PF00075">
    <property type="entry name" value="RNase_H"/>
    <property type="match status" value="1"/>
</dbReference>
<keyword evidence="5" id="KW-0479">Metal-binding</keyword>
<dbReference type="GO" id="GO:0043137">
    <property type="term" value="P:DNA replication, removal of RNA primer"/>
    <property type="evidence" value="ECO:0007669"/>
    <property type="project" value="TreeGrafter"/>
</dbReference>
<comment type="catalytic activity">
    <reaction evidence="1">
        <text>Endonucleolytic cleavage to 5'-phosphomonoester.</text>
        <dbReference type="EC" id="3.1.26.4"/>
    </reaction>
</comment>
<evidence type="ECO:0000256" key="5">
    <source>
        <dbReference type="ARBA" id="ARBA00022723"/>
    </source>
</evidence>
<protein>
    <recommendedName>
        <fullName evidence="3">ribonuclease H</fullName>
        <ecNumber evidence="3">3.1.26.4</ecNumber>
    </recommendedName>
</protein>
<keyword evidence="11" id="KW-1185">Reference proteome</keyword>
<evidence type="ECO:0000256" key="7">
    <source>
        <dbReference type="ARBA" id="ARBA00022801"/>
    </source>
</evidence>
<evidence type="ECO:0000256" key="2">
    <source>
        <dbReference type="ARBA" id="ARBA00005300"/>
    </source>
</evidence>
<dbReference type="AlphaFoldDB" id="A0A4Y7SN89"/>
<dbReference type="GO" id="GO:0003676">
    <property type="term" value="F:nucleic acid binding"/>
    <property type="evidence" value="ECO:0007669"/>
    <property type="project" value="InterPro"/>
</dbReference>
<feature type="compositionally biased region" description="Acidic residues" evidence="8">
    <location>
        <begin position="85"/>
        <end position="94"/>
    </location>
</feature>
<dbReference type="InterPro" id="IPR012337">
    <property type="entry name" value="RNaseH-like_sf"/>
</dbReference>
<gene>
    <name evidence="10" type="ORF">FA13DRAFT_1640297</name>
</gene>
<dbReference type="SUPFAM" id="SSF53098">
    <property type="entry name" value="Ribonuclease H-like"/>
    <property type="match status" value="1"/>
</dbReference>
<evidence type="ECO:0000256" key="4">
    <source>
        <dbReference type="ARBA" id="ARBA00022722"/>
    </source>
</evidence>
<name>A0A4Y7SN89_COPMI</name>
<feature type="region of interest" description="Disordered" evidence="8">
    <location>
        <begin position="65"/>
        <end position="94"/>
    </location>
</feature>
<dbReference type="EMBL" id="QPFP01000081">
    <property type="protein sequence ID" value="TEB23118.1"/>
    <property type="molecule type" value="Genomic_DNA"/>
</dbReference>
<keyword evidence="7" id="KW-0378">Hydrolase</keyword>
<feature type="domain" description="RNase H type-1" evidence="9">
    <location>
        <begin position="188"/>
        <end position="281"/>
    </location>
</feature>
<dbReference type="Gene3D" id="3.30.420.10">
    <property type="entry name" value="Ribonuclease H-like superfamily/Ribonuclease H"/>
    <property type="match status" value="1"/>
</dbReference>
<dbReference type="OrthoDB" id="3062525at2759"/>
<accession>A0A4Y7SN89</accession>
<dbReference type="InterPro" id="IPR050092">
    <property type="entry name" value="RNase_H"/>
</dbReference>
<dbReference type="GO" id="GO:0004523">
    <property type="term" value="F:RNA-DNA hybrid ribonuclease activity"/>
    <property type="evidence" value="ECO:0007669"/>
    <property type="project" value="UniProtKB-EC"/>
</dbReference>
<dbReference type="PANTHER" id="PTHR10642:SF26">
    <property type="entry name" value="RIBONUCLEASE H1"/>
    <property type="match status" value="1"/>
</dbReference>
<proteinExistence type="inferred from homology"/>
<evidence type="ECO:0000256" key="8">
    <source>
        <dbReference type="SAM" id="MobiDB-lite"/>
    </source>
</evidence>
<evidence type="ECO:0000259" key="9">
    <source>
        <dbReference type="PROSITE" id="PS50879"/>
    </source>
</evidence>
<comment type="similarity">
    <text evidence="2">Belongs to the RNase H family.</text>
</comment>
<evidence type="ECO:0000256" key="3">
    <source>
        <dbReference type="ARBA" id="ARBA00012180"/>
    </source>
</evidence>